<keyword evidence="8" id="KW-1185">Reference proteome</keyword>
<keyword evidence="3" id="KW-0964">Secreted</keyword>
<sequence length="208" mass="23398">MLSKSQQLVLIVGLTCWSVAQADVDCSKKPKFVNPNTCCPLPEIATPELNEKCKEYLQTPAMQMESSAEGKRGHRHHSFLPPCYISCMFNETGIYKDNEVDIDALNDYLKNIYKDNAELESIATEAAGKCNAKMDEFKDKKSNRPRPSPPPGAMKCPHKPVFLVGCIMRKILFNCPASVWTDTQECNDARDYFKSCKHHKGDRFGGDN</sequence>
<feature type="chain" id="PRO_5019812902" description="OBP47-like domain-containing protein" evidence="5">
    <location>
        <begin position="23"/>
        <end position="208"/>
    </location>
</feature>
<evidence type="ECO:0000256" key="4">
    <source>
        <dbReference type="SAM" id="MobiDB-lite"/>
    </source>
</evidence>
<evidence type="ECO:0000256" key="3">
    <source>
        <dbReference type="ARBA" id="ARBA00022525"/>
    </source>
</evidence>
<reference evidence="7 8" key="1">
    <citation type="journal article" date="2019" name="J. Hered.">
        <title>An Improved Genome Assembly for Drosophila navojoa, the Basal Species in the mojavensis Cluster.</title>
        <authorList>
            <person name="Vanderlinde T."/>
            <person name="Dupim E.G."/>
            <person name="Nazario-Yepiz N.O."/>
            <person name="Carvalho A.B."/>
        </authorList>
    </citation>
    <scope>NUCLEOTIDE SEQUENCE [LARGE SCALE GENOMIC DNA]</scope>
    <source>
        <strain evidence="7">Navoj_Jal97</strain>
        <tissue evidence="7">Whole organism</tissue>
    </source>
</reference>
<feature type="domain" description="OBP47-like" evidence="6">
    <location>
        <begin position="83"/>
        <end position="192"/>
    </location>
</feature>
<comment type="subcellular location">
    <subcellularLocation>
        <location evidence="1">Secreted</location>
    </subcellularLocation>
</comment>
<feature type="signal peptide" evidence="5">
    <location>
        <begin position="1"/>
        <end position="22"/>
    </location>
</feature>
<proteinExistence type="inferred from homology"/>
<dbReference type="InterPro" id="IPR054577">
    <property type="entry name" value="OBP47-like_dom"/>
</dbReference>
<dbReference type="GO" id="GO:0005549">
    <property type="term" value="F:odorant binding"/>
    <property type="evidence" value="ECO:0007669"/>
    <property type="project" value="InterPro"/>
</dbReference>
<evidence type="ECO:0000259" key="6">
    <source>
        <dbReference type="Pfam" id="PF22651"/>
    </source>
</evidence>
<evidence type="ECO:0000256" key="5">
    <source>
        <dbReference type="SAM" id="SignalP"/>
    </source>
</evidence>
<dbReference type="PANTHER" id="PTHR21066">
    <property type="entry name" value="ODORANT-BINDING PROTEIN 59A-RELATED"/>
    <property type="match status" value="1"/>
</dbReference>
<accession>A0A484BST0</accession>
<dbReference type="InterPro" id="IPR036728">
    <property type="entry name" value="PBP_GOBP_sf"/>
</dbReference>
<comment type="caution">
    <text evidence="7">The sequence shown here is derived from an EMBL/GenBank/DDBJ whole genome shotgun (WGS) entry which is preliminary data.</text>
</comment>
<comment type="similarity">
    <text evidence="2">Belongs to the PBP/GOBP family.</text>
</comment>
<dbReference type="OMA" id="CCPMPDF"/>
<name>A0A484BST0_DRONA</name>
<dbReference type="OrthoDB" id="7962367at2759"/>
<evidence type="ECO:0000256" key="1">
    <source>
        <dbReference type="ARBA" id="ARBA00004613"/>
    </source>
</evidence>
<keyword evidence="5" id="KW-0732">Signal</keyword>
<feature type="region of interest" description="Disordered" evidence="4">
    <location>
        <begin position="134"/>
        <end position="154"/>
    </location>
</feature>
<dbReference type="SUPFAM" id="SSF47565">
    <property type="entry name" value="Insect pheromone/odorant-binding proteins"/>
    <property type="match status" value="1"/>
</dbReference>
<organism evidence="7 8">
    <name type="scientific">Drosophila navojoa</name>
    <name type="common">Fruit fly</name>
    <dbReference type="NCBI Taxonomy" id="7232"/>
    <lineage>
        <taxon>Eukaryota</taxon>
        <taxon>Metazoa</taxon>
        <taxon>Ecdysozoa</taxon>
        <taxon>Arthropoda</taxon>
        <taxon>Hexapoda</taxon>
        <taxon>Insecta</taxon>
        <taxon>Pterygota</taxon>
        <taxon>Neoptera</taxon>
        <taxon>Endopterygota</taxon>
        <taxon>Diptera</taxon>
        <taxon>Brachycera</taxon>
        <taxon>Muscomorpha</taxon>
        <taxon>Ephydroidea</taxon>
        <taxon>Drosophilidae</taxon>
        <taxon>Drosophila</taxon>
    </lineage>
</organism>
<gene>
    <name evidence="7" type="ORF">AWZ03_002810</name>
</gene>
<dbReference type="STRING" id="7232.A0A484BST0"/>
<dbReference type="PANTHER" id="PTHR21066:SF15">
    <property type="entry name" value="GH25962P-RELATED"/>
    <property type="match status" value="1"/>
</dbReference>
<dbReference type="KEGG" id="dnv:108655233"/>
<evidence type="ECO:0000313" key="7">
    <source>
        <dbReference type="EMBL" id="TDG50821.1"/>
    </source>
</evidence>
<dbReference type="InterPro" id="IPR052295">
    <property type="entry name" value="Odorant-binding_protein"/>
</dbReference>
<evidence type="ECO:0000313" key="8">
    <source>
        <dbReference type="Proteomes" id="UP000295192"/>
    </source>
</evidence>
<protein>
    <recommendedName>
        <fullName evidence="6">OBP47-like domain-containing protein</fullName>
    </recommendedName>
</protein>
<dbReference type="Pfam" id="PF22651">
    <property type="entry name" value="OBP47_like"/>
    <property type="match status" value="1"/>
</dbReference>
<dbReference type="Gene3D" id="1.10.238.270">
    <property type="match status" value="1"/>
</dbReference>
<dbReference type="AlphaFoldDB" id="A0A484BST0"/>
<evidence type="ECO:0000256" key="2">
    <source>
        <dbReference type="ARBA" id="ARBA00008098"/>
    </source>
</evidence>
<dbReference type="EMBL" id="LSRL02000013">
    <property type="protein sequence ID" value="TDG50821.1"/>
    <property type="molecule type" value="Genomic_DNA"/>
</dbReference>
<dbReference type="Proteomes" id="UP000295192">
    <property type="component" value="Unassembled WGS sequence"/>
</dbReference>
<dbReference type="GO" id="GO:0005576">
    <property type="term" value="C:extracellular region"/>
    <property type="evidence" value="ECO:0007669"/>
    <property type="project" value="UniProtKB-SubCell"/>
</dbReference>